<keyword evidence="3" id="KW-1185">Reference proteome</keyword>
<evidence type="ECO:0000313" key="3">
    <source>
        <dbReference type="Proteomes" id="UP000256661"/>
    </source>
</evidence>
<keyword evidence="1" id="KW-0732">Signal</keyword>
<evidence type="ECO:0000256" key="1">
    <source>
        <dbReference type="SAM" id="SignalP"/>
    </source>
</evidence>
<feature type="chain" id="PRO_5017715444" description="Carboxypeptidase regulatory-like domain-containing protein" evidence="1">
    <location>
        <begin position="26"/>
        <end position="446"/>
    </location>
</feature>
<dbReference type="Proteomes" id="UP000256661">
    <property type="component" value="Unassembled WGS sequence"/>
</dbReference>
<evidence type="ECO:0008006" key="4">
    <source>
        <dbReference type="Google" id="ProtNLM"/>
    </source>
</evidence>
<feature type="signal peptide" evidence="1">
    <location>
        <begin position="1"/>
        <end position="25"/>
    </location>
</feature>
<sequence length="446" mass="48905">MRRGVARLSVVALVLGFMAPTAASAEPARPMFQGLVAAPDPARDDMVLAVGRLVVPGTGTAVPVSGVRLMVFCDGLGGTEGMTDAQGRFRMALWVPHTTTCEAVSDATAEHSSARSTVRNVRNTFDVRIAVTGGAPRLRPWQTATVNARVQRREVGGWVDAPYGTWVGLYENGSGDPNQRHVGSVFHPGPGGFTTRVTSHGFGPLTAQVQGHHRHDGATGTIAHGQWSTAFHGPWPPMTPAYPHFGRKYTVSARLMNARFSLGGIPGVPLELQAGPMNGEGPWKTIRRATTGKDGSVRITLTANKRQDLRFVFRGNAAYAPARPKVMSVWTTYQTKIFKYNAAPEPARKGQWITLRGRLMRWTQASGWRPIKSRWISGAYRVKGGTRWEDNCVNGGAPTDSQGWFRLRCRVSKDATWRVYSLWEYAVPHPRSLDFPAQAYDYVDVR</sequence>
<evidence type="ECO:0000313" key="2">
    <source>
        <dbReference type="EMBL" id="REE96861.1"/>
    </source>
</evidence>
<protein>
    <recommendedName>
        <fullName evidence="4">Carboxypeptidase regulatory-like domain-containing protein</fullName>
    </recommendedName>
</protein>
<dbReference type="EMBL" id="QTTT01000001">
    <property type="protein sequence ID" value="REE96861.1"/>
    <property type="molecule type" value="Genomic_DNA"/>
</dbReference>
<organism evidence="2 3">
    <name type="scientific">Thermomonospora umbrina</name>
    <dbReference type="NCBI Taxonomy" id="111806"/>
    <lineage>
        <taxon>Bacteria</taxon>
        <taxon>Bacillati</taxon>
        <taxon>Actinomycetota</taxon>
        <taxon>Actinomycetes</taxon>
        <taxon>Streptosporangiales</taxon>
        <taxon>Thermomonosporaceae</taxon>
        <taxon>Thermomonospora</taxon>
    </lineage>
</organism>
<reference evidence="2 3" key="1">
    <citation type="submission" date="2018-08" db="EMBL/GenBank/DDBJ databases">
        <title>Sequencing the genomes of 1000 actinobacteria strains.</title>
        <authorList>
            <person name="Klenk H.-P."/>
        </authorList>
    </citation>
    <scope>NUCLEOTIDE SEQUENCE [LARGE SCALE GENOMIC DNA]</scope>
    <source>
        <strain evidence="2 3">DSM 43927</strain>
    </source>
</reference>
<name>A0A3D9SZ14_9ACTN</name>
<gene>
    <name evidence="2" type="ORF">DFJ69_2314</name>
</gene>
<comment type="caution">
    <text evidence="2">The sequence shown here is derived from an EMBL/GenBank/DDBJ whole genome shotgun (WGS) entry which is preliminary data.</text>
</comment>
<accession>A0A3D9SZ14</accession>
<dbReference type="AlphaFoldDB" id="A0A3D9SZ14"/>
<proteinExistence type="predicted"/>